<dbReference type="SUPFAM" id="SSF49854">
    <property type="entry name" value="Spermadhesin, CUB domain"/>
    <property type="match status" value="1"/>
</dbReference>
<accession>A0A1S3K799</accession>
<feature type="transmembrane region" description="Helical" evidence="2">
    <location>
        <begin position="165"/>
        <end position="185"/>
    </location>
</feature>
<dbReference type="AlphaFoldDB" id="A0A1S3K799"/>
<keyword evidence="4" id="KW-1185">Reference proteome</keyword>
<name>A0A1S3K799_LINAN</name>
<organism evidence="4 6">
    <name type="scientific">Lingula anatina</name>
    <name type="common">Brachiopod</name>
    <name type="synonym">Lingula unguis</name>
    <dbReference type="NCBI Taxonomy" id="7574"/>
    <lineage>
        <taxon>Eukaryota</taxon>
        <taxon>Metazoa</taxon>
        <taxon>Spiralia</taxon>
        <taxon>Lophotrochozoa</taxon>
        <taxon>Brachiopoda</taxon>
        <taxon>Linguliformea</taxon>
        <taxon>Lingulata</taxon>
        <taxon>Lingulida</taxon>
        <taxon>Linguloidea</taxon>
        <taxon>Lingulidae</taxon>
        <taxon>Lingula</taxon>
    </lineage>
</organism>
<sequence>MARHLLLWMYMLVVPTVIAAVKEKKHRFYYMDGTFNQCRQTFKIHNDTMAVVTAWIRTIRYAPDIPSTCTLTFTASDPSMILRASFSAIYMPCSTSSRTQLNFYDGDGKGKLLRAIHCNTLALSDILSGHNSMQIRLHRGQSIDYDFKFTVISEKAGLTFGQSSAIIVSSVIVIEVAIVVAGCYIKRRRARARARAAVEGAQIQGGPAGVYTDPPPYDSICIISSSVHNSRTRLLYSEEHNSDQPPPPYSRDIERLCSFTAVRPSSLKVDAVDSLPRPTGVPPPSYCDRISAPGENFGQGDFPSIQTTPGTLRSDPGDFTSKSLP</sequence>
<evidence type="ECO:0000313" key="4">
    <source>
        <dbReference type="Proteomes" id="UP000085678"/>
    </source>
</evidence>
<dbReference type="Proteomes" id="UP000085678">
    <property type="component" value="Unplaced"/>
</dbReference>
<feature type="chain" id="PRO_5014546010" evidence="3">
    <location>
        <begin position="20"/>
        <end position="325"/>
    </location>
</feature>
<dbReference type="KEGG" id="lak:106179304"/>
<dbReference type="InterPro" id="IPR035914">
    <property type="entry name" value="Sperma_CUB_dom_sf"/>
</dbReference>
<keyword evidence="2" id="KW-1133">Transmembrane helix</keyword>
<evidence type="ECO:0000256" key="2">
    <source>
        <dbReference type="SAM" id="Phobius"/>
    </source>
</evidence>
<evidence type="ECO:0000256" key="3">
    <source>
        <dbReference type="SAM" id="SignalP"/>
    </source>
</evidence>
<proteinExistence type="predicted"/>
<gene>
    <name evidence="5 6 7" type="primary">LOC106179304</name>
</gene>
<evidence type="ECO:0000313" key="5">
    <source>
        <dbReference type="RefSeq" id="XP_013418318.1"/>
    </source>
</evidence>
<keyword evidence="2" id="KW-0472">Membrane</keyword>
<evidence type="ECO:0000313" key="6">
    <source>
        <dbReference type="RefSeq" id="XP_013418319.1"/>
    </source>
</evidence>
<dbReference type="Gene3D" id="2.60.120.290">
    <property type="entry name" value="Spermadhesin, CUB domain"/>
    <property type="match status" value="1"/>
</dbReference>
<dbReference type="RefSeq" id="XP_013418320.1">
    <property type="nucleotide sequence ID" value="XM_013562866.1"/>
</dbReference>
<dbReference type="RefSeq" id="XP_013418318.1">
    <property type="nucleotide sequence ID" value="XM_013562864.1"/>
</dbReference>
<reference evidence="5 6" key="1">
    <citation type="submission" date="2025-04" db="UniProtKB">
        <authorList>
            <consortium name="RefSeq"/>
        </authorList>
    </citation>
    <scope>IDENTIFICATION</scope>
    <source>
        <tissue evidence="5 6">Gonads</tissue>
    </source>
</reference>
<feature type="region of interest" description="Disordered" evidence="1">
    <location>
        <begin position="272"/>
        <end position="325"/>
    </location>
</feature>
<feature type="signal peptide" evidence="3">
    <location>
        <begin position="1"/>
        <end position="19"/>
    </location>
</feature>
<dbReference type="GeneID" id="106179304"/>
<keyword evidence="3" id="KW-0732">Signal</keyword>
<protein>
    <submittedName>
        <fullName evidence="5 6">Uncharacterized protein LOC106179304</fullName>
    </submittedName>
</protein>
<evidence type="ECO:0000313" key="7">
    <source>
        <dbReference type="RefSeq" id="XP_013418320.1"/>
    </source>
</evidence>
<evidence type="ECO:0000256" key="1">
    <source>
        <dbReference type="SAM" id="MobiDB-lite"/>
    </source>
</evidence>
<dbReference type="RefSeq" id="XP_013418319.1">
    <property type="nucleotide sequence ID" value="XM_013562865.1"/>
</dbReference>
<keyword evidence="2" id="KW-0812">Transmembrane</keyword>